<feature type="domain" description="XPG-I" evidence="4">
    <location>
        <begin position="119"/>
        <end position="194"/>
    </location>
</feature>
<evidence type="ECO:0000256" key="1">
    <source>
        <dbReference type="ARBA" id="ARBA00022722"/>
    </source>
</evidence>
<keyword evidence="1" id="KW-0540">Nuclease</keyword>
<reference evidence="6" key="2">
    <citation type="submission" date="2017-10" db="EMBL/GenBank/DDBJ databases">
        <title>Ladona fulva Genome sequencing and assembly.</title>
        <authorList>
            <person name="Murali S."/>
            <person name="Richards S."/>
            <person name="Bandaranaike D."/>
            <person name="Bellair M."/>
            <person name="Blankenburg K."/>
            <person name="Chao H."/>
            <person name="Dinh H."/>
            <person name="Doddapaneni H."/>
            <person name="Dugan-Rocha S."/>
            <person name="Elkadiri S."/>
            <person name="Gnanaolivu R."/>
            <person name="Hernandez B."/>
            <person name="Skinner E."/>
            <person name="Javaid M."/>
            <person name="Lee S."/>
            <person name="Li M."/>
            <person name="Ming W."/>
            <person name="Munidasa M."/>
            <person name="Muniz J."/>
            <person name="Nguyen L."/>
            <person name="Hughes D."/>
            <person name="Osuji N."/>
            <person name="Pu L.-L."/>
            <person name="Puazo M."/>
            <person name="Qu C."/>
            <person name="Quiroz J."/>
            <person name="Raj R."/>
            <person name="Weissenberger G."/>
            <person name="Xin Y."/>
            <person name="Zou X."/>
            <person name="Han Y."/>
            <person name="Worley K."/>
            <person name="Muzny D."/>
            <person name="Gibbs R."/>
        </authorList>
    </citation>
    <scope>NUCLEOTIDE SEQUENCE</scope>
    <source>
        <strain evidence="6">Sampled in the wild</strain>
    </source>
</reference>
<dbReference type="PRINTS" id="PR00853">
    <property type="entry name" value="XPGRADSUPER"/>
</dbReference>
<feature type="domain" description="XPG N-terminal" evidence="5">
    <location>
        <begin position="1"/>
        <end position="93"/>
    </location>
</feature>
<dbReference type="SUPFAM" id="SSF47807">
    <property type="entry name" value="5' to 3' exonuclease, C-terminal subdomain"/>
    <property type="match status" value="1"/>
</dbReference>
<dbReference type="EMBL" id="KZ308272">
    <property type="protein sequence ID" value="KAG8226242.1"/>
    <property type="molecule type" value="Genomic_DNA"/>
</dbReference>
<evidence type="ECO:0000313" key="6">
    <source>
        <dbReference type="EMBL" id="KAG8226242.1"/>
    </source>
</evidence>
<comment type="caution">
    <text evidence="6">The sequence shown here is derived from an EMBL/GenBank/DDBJ whole genome shotgun (WGS) entry which is preliminary data.</text>
</comment>
<dbReference type="InterPro" id="IPR029060">
    <property type="entry name" value="PIN-like_dom_sf"/>
</dbReference>
<dbReference type="PANTHER" id="PTHR11081">
    <property type="entry name" value="FLAP ENDONUCLEASE FAMILY MEMBER"/>
    <property type="match status" value="1"/>
</dbReference>
<dbReference type="OrthoDB" id="2959108at2759"/>
<dbReference type="GO" id="GO:0017108">
    <property type="term" value="F:5'-flap endonuclease activity"/>
    <property type="evidence" value="ECO:0007669"/>
    <property type="project" value="TreeGrafter"/>
</dbReference>
<protein>
    <recommendedName>
        <fullName evidence="8">Flap endonuclease GEN-like 1</fullName>
    </recommendedName>
</protein>
<accession>A0A8K0K251</accession>
<dbReference type="Pfam" id="PF00867">
    <property type="entry name" value="XPG_I"/>
    <property type="match status" value="1"/>
</dbReference>
<dbReference type="AlphaFoldDB" id="A0A8K0K251"/>
<evidence type="ECO:0000256" key="3">
    <source>
        <dbReference type="ARBA" id="ARBA00023242"/>
    </source>
</evidence>
<dbReference type="Gene3D" id="1.10.150.20">
    <property type="entry name" value="5' to 3' exonuclease, C-terminal subdomain"/>
    <property type="match status" value="1"/>
</dbReference>
<sequence>MGVKGLWTLLSPTCEKKALWELEGQTVAIDLSCWICDSQTITFAVNRPHLRNLFFRTSCLLLAGIRPVFVLEGKAPEIKQNEMRRRIQNVWNGVENNSRVKDTRPRFNSLIQQCCRLLEALGVCYIQSPGEGEATCAHLNAAGLADGCITQDNDCFLYGATTVYRNFSSSRSSKGCGFSVDAYDMAVVQKVLGLNREALVAIALICGCDYEGDECDGRGILGVGIETAAQFISGTSTSTQNIISRLKSWNRDPYFLELEREAVEIENVSNCLHCGHRGNLGRHDRVGCKSCDCEKGCIAKCDYSKENSLLNMSLEERRTLMLELGIRKKALVNPKFPSQAIIDEYLTLCNIPVPQSSSICWKRPDLKKFLEFSDKYLGWPEDYSLEKFFPLYTRWKILHEKSSHNDNHPYEVSPVCIKKQRASRGTSYYEVEWKMNDAVTQISCFTSLEPCIQFGNAYPVMAEEFQMRKKKPPKKGQKKEKVTIKVTKGRCNCGKNAGNQHHMCFFLREEEKLKADKVEGQMHKTNVEAITRSLVDLDLQDADTSSSDMDNMPEQL</sequence>
<dbReference type="SMART" id="SM00485">
    <property type="entry name" value="XPGN"/>
    <property type="match status" value="1"/>
</dbReference>
<dbReference type="InterPro" id="IPR036279">
    <property type="entry name" value="5-3_exonuclease_C_sf"/>
</dbReference>
<evidence type="ECO:0008006" key="8">
    <source>
        <dbReference type="Google" id="ProtNLM"/>
    </source>
</evidence>
<dbReference type="SMART" id="SM00484">
    <property type="entry name" value="XPGI"/>
    <property type="match status" value="1"/>
</dbReference>
<reference evidence="6" key="1">
    <citation type="submission" date="2013-04" db="EMBL/GenBank/DDBJ databases">
        <authorList>
            <person name="Qu J."/>
            <person name="Murali S.C."/>
            <person name="Bandaranaike D."/>
            <person name="Bellair M."/>
            <person name="Blankenburg K."/>
            <person name="Chao H."/>
            <person name="Dinh H."/>
            <person name="Doddapaneni H."/>
            <person name="Downs B."/>
            <person name="Dugan-Rocha S."/>
            <person name="Elkadiri S."/>
            <person name="Gnanaolivu R.D."/>
            <person name="Hernandez B."/>
            <person name="Javaid M."/>
            <person name="Jayaseelan J.C."/>
            <person name="Lee S."/>
            <person name="Li M."/>
            <person name="Ming W."/>
            <person name="Munidasa M."/>
            <person name="Muniz J."/>
            <person name="Nguyen L."/>
            <person name="Ongeri F."/>
            <person name="Osuji N."/>
            <person name="Pu L.-L."/>
            <person name="Puazo M."/>
            <person name="Qu C."/>
            <person name="Quiroz J."/>
            <person name="Raj R."/>
            <person name="Weissenberger G."/>
            <person name="Xin Y."/>
            <person name="Zou X."/>
            <person name="Han Y."/>
            <person name="Richards S."/>
            <person name="Worley K."/>
            <person name="Muzny D."/>
            <person name="Gibbs R."/>
        </authorList>
    </citation>
    <scope>NUCLEOTIDE SEQUENCE</scope>
    <source>
        <strain evidence="6">Sampled in the wild</strain>
    </source>
</reference>
<keyword evidence="7" id="KW-1185">Reference proteome</keyword>
<dbReference type="GO" id="GO:0000400">
    <property type="term" value="F:four-way junction DNA binding"/>
    <property type="evidence" value="ECO:0007669"/>
    <property type="project" value="TreeGrafter"/>
</dbReference>
<proteinExistence type="predicted"/>
<evidence type="ECO:0000259" key="4">
    <source>
        <dbReference type="SMART" id="SM00484"/>
    </source>
</evidence>
<dbReference type="InterPro" id="IPR006086">
    <property type="entry name" value="XPG-I_dom"/>
</dbReference>
<dbReference type="CDD" id="cd09869">
    <property type="entry name" value="PIN_GEN1"/>
    <property type="match status" value="1"/>
</dbReference>
<dbReference type="Pfam" id="PF00752">
    <property type="entry name" value="XPG_N"/>
    <property type="match status" value="1"/>
</dbReference>
<keyword evidence="2" id="KW-0378">Hydrolase</keyword>
<dbReference type="PANTHER" id="PTHR11081:SF70">
    <property type="entry name" value="FLAP ENDONUCLEASE GEN HOMOLOG 1"/>
    <property type="match status" value="1"/>
</dbReference>
<dbReference type="SUPFAM" id="SSF88723">
    <property type="entry name" value="PIN domain-like"/>
    <property type="match status" value="1"/>
</dbReference>
<evidence type="ECO:0000259" key="5">
    <source>
        <dbReference type="SMART" id="SM00485"/>
    </source>
</evidence>
<dbReference type="InterPro" id="IPR006084">
    <property type="entry name" value="XPG/Rad2"/>
</dbReference>
<name>A0A8K0K251_LADFU</name>
<gene>
    <name evidence="6" type="ORF">J437_LFUL006344</name>
</gene>
<evidence type="ECO:0000313" key="7">
    <source>
        <dbReference type="Proteomes" id="UP000792457"/>
    </source>
</evidence>
<dbReference type="InterPro" id="IPR006085">
    <property type="entry name" value="XPG_DNA_repair_N"/>
</dbReference>
<dbReference type="Gene3D" id="3.40.50.1010">
    <property type="entry name" value="5'-nuclease"/>
    <property type="match status" value="1"/>
</dbReference>
<keyword evidence="3" id="KW-0539">Nucleus</keyword>
<dbReference type="Proteomes" id="UP000792457">
    <property type="component" value="Unassembled WGS sequence"/>
</dbReference>
<evidence type="ECO:0000256" key="2">
    <source>
        <dbReference type="ARBA" id="ARBA00022801"/>
    </source>
</evidence>
<organism evidence="6 7">
    <name type="scientific">Ladona fulva</name>
    <name type="common">Scarce chaser dragonfly</name>
    <name type="synonym">Libellula fulva</name>
    <dbReference type="NCBI Taxonomy" id="123851"/>
    <lineage>
        <taxon>Eukaryota</taxon>
        <taxon>Metazoa</taxon>
        <taxon>Ecdysozoa</taxon>
        <taxon>Arthropoda</taxon>
        <taxon>Hexapoda</taxon>
        <taxon>Insecta</taxon>
        <taxon>Pterygota</taxon>
        <taxon>Palaeoptera</taxon>
        <taxon>Odonata</taxon>
        <taxon>Epiprocta</taxon>
        <taxon>Anisoptera</taxon>
        <taxon>Libelluloidea</taxon>
        <taxon>Libellulidae</taxon>
        <taxon>Ladona</taxon>
    </lineage>
</organism>